<dbReference type="Pfam" id="PF13211">
    <property type="entry name" value="DUF4019"/>
    <property type="match status" value="1"/>
</dbReference>
<dbReference type="EMBL" id="BQKM01000002">
    <property type="protein sequence ID" value="GJN51437.1"/>
    <property type="molecule type" value="Genomic_DNA"/>
</dbReference>
<dbReference type="Proteomes" id="UP001054892">
    <property type="component" value="Unassembled WGS sequence"/>
</dbReference>
<dbReference type="AlphaFoldDB" id="A0A6J4E0F1"/>
<feature type="signal peptide" evidence="1">
    <location>
        <begin position="1"/>
        <end position="21"/>
    </location>
</feature>
<evidence type="ECO:0000313" key="5">
    <source>
        <dbReference type="Proteomes" id="UP001054892"/>
    </source>
</evidence>
<evidence type="ECO:0008006" key="6">
    <source>
        <dbReference type="Google" id="ProtNLM"/>
    </source>
</evidence>
<reference evidence="2 4" key="1">
    <citation type="submission" date="2020-05" db="EMBL/GenBank/DDBJ databases">
        <title>Characterization of novel class B3 metallo-beta-lactamase from novel Pseudomonas species.</title>
        <authorList>
            <person name="Yamada K."/>
            <person name="Aoki K."/>
            <person name="Ishii Y."/>
        </authorList>
    </citation>
    <scope>NUCLEOTIDE SEQUENCE [LARGE SCALE GENOMIC DNA]</scope>
    <source>
        <strain evidence="2 4">TUM18999</strain>
        <strain evidence="3 5">TUM20286</strain>
    </source>
</reference>
<name>A0A6J4E0F1_9PSED</name>
<keyword evidence="1" id="KW-0732">Signal</keyword>
<protein>
    <recommendedName>
        <fullName evidence="6">DUF4019 domain-containing protein</fullName>
    </recommendedName>
</protein>
<evidence type="ECO:0000256" key="1">
    <source>
        <dbReference type="SAM" id="SignalP"/>
    </source>
</evidence>
<evidence type="ECO:0000313" key="3">
    <source>
        <dbReference type="EMBL" id="GJN51437.1"/>
    </source>
</evidence>
<dbReference type="InterPro" id="IPR025091">
    <property type="entry name" value="DUF4019"/>
</dbReference>
<keyword evidence="5" id="KW-1185">Reference proteome</keyword>
<accession>A0A6J4E0F1</accession>
<dbReference type="EMBL" id="AP023189">
    <property type="protein sequence ID" value="BCG23393.1"/>
    <property type="molecule type" value="Genomic_DNA"/>
</dbReference>
<dbReference type="Proteomes" id="UP000509383">
    <property type="component" value="Chromosome"/>
</dbReference>
<sequence>MKMLRSALLAFGLLACTLAQASEAQKIEQAKAAASAWLAIADNEDYLRSWQQAASLFRHSVTRYDWTNLAVDLRSPLGPVRARTLQSAKYATQLPGLPDGEYVILEYRSNFEHHSEAVETVTPMRDTDGQWRVAGYYVD</sequence>
<evidence type="ECO:0000313" key="2">
    <source>
        <dbReference type="EMBL" id="BCG23393.1"/>
    </source>
</evidence>
<evidence type="ECO:0000313" key="4">
    <source>
        <dbReference type="Proteomes" id="UP000509383"/>
    </source>
</evidence>
<gene>
    <name evidence="2" type="ORF">TUM18999_15840</name>
    <name evidence="3" type="ORF">TUM20286_11890</name>
</gene>
<dbReference type="PROSITE" id="PS51257">
    <property type="entry name" value="PROKAR_LIPOPROTEIN"/>
    <property type="match status" value="1"/>
</dbReference>
<proteinExistence type="predicted"/>
<dbReference type="RefSeq" id="WP_173176490.1">
    <property type="nucleotide sequence ID" value="NZ_AP023189.1"/>
</dbReference>
<feature type="chain" id="PRO_5027043022" description="DUF4019 domain-containing protein" evidence="1">
    <location>
        <begin position="22"/>
        <end position="139"/>
    </location>
</feature>
<dbReference type="KEGG" id="ptw:TUM18999_15840"/>
<organism evidence="2 4">
    <name type="scientific">Pseudomonas tohonis</name>
    <dbReference type="NCBI Taxonomy" id="2725477"/>
    <lineage>
        <taxon>Bacteria</taxon>
        <taxon>Pseudomonadati</taxon>
        <taxon>Pseudomonadota</taxon>
        <taxon>Gammaproteobacteria</taxon>
        <taxon>Pseudomonadales</taxon>
        <taxon>Pseudomonadaceae</taxon>
        <taxon>Pseudomonas</taxon>
    </lineage>
</organism>